<dbReference type="GO" id="GO:0006298">
    <property type="term" value="P:mismatch repair"/>
    <property type="evidence" value="ECO:0007669"/>
    <property type="project" value="InterPro"/>
</dbReference>
<evidence type="ECO:0000256" key="2">
    <source>
        <dbReference type="ARBA" id="ARBA00022840"/>
    </source>
</evidence>
<dbReference type="Pfam" id="PF00488">
    <property type="entry name" value="MutS_V"/>
    <property type="match status" value="1"/>
</dbReference>
<dbReference type="AlphaFoldDB" id="A0A848L210"/>
<dbReference type="GO" id="GO:0005524">
    <property type="term" value="F:ATP binding"/>
    <property type="evidence" value="ECO:0007669"/>
    <property type="project" value="UniProtKB-KW"/>
</dbReference>
<dbReference type="PANTHER" id="PTHR11361">
    <property type="entry name" value="DNA MISMATCH REPAIR PROTEIN MUTS FAMILY MEMBER"/>
    <property type="match status" value="1"/>
</dbReference>
<keyword evidence="3" id="KW-0238">DNA-binding</keyword>
<reference evidence="5 6" key="1">
    <citation type="submission" date="2020-04" db="EMBL/GenBank/DDBJ databases">
        <title>Gordonia sp. nov. TBRC 11910.</title>
        <authorList>
            <person name="Suriyachadkun C."/>
        </authorList>
    </citation>
    <scope>NUCLEOTIDE SEQUENCE [LARGE SCALE GENOMIC DNA]</scope>
    <source>
        <strain evidence="5 6">TBRC 11910</strain>
    </source>
</reference>
<evidence type="ECO:0000313" key="6">
    <source>
        <dbReference type="Proteomes" id="UP000550729"/>
    </source>
</evidence>
<dbReference type="SMART" id="SM00534">
    <property type="entry name" value="MUTSac"/>
    <property type="match status" value="1"/>
</dbReference>
<dbReference type="InterPro" id="IPR045076">
    <property type="entry name" value="MutS"/>
</dbReference>
<dbReference type="InterPro" id="IPR027417">
    <property type="entry name" value="P-loop_NTPase"/>
</dbReference>
<feature type="domain" description="DNA mismatch repair proteins mutS family" evidence="4">
    <location>
        <begin position="329"/>
        <end position="517"/>
    </location>
</feature>
<keyword evidence="1" id="KW-0547">Nucleotide-binding</keyword>
<sequence length="520" mass="57408">MRAEAVDEFVSILAPQGSSLIPQTDDVLRDLALQRVFAQIDESAPRARNASRNLLTAAGVAYRQDVFRGLQNRELRAGVERYLAGLDEYAARAQTSSRALHPLEAQLWHLHSAASYVDAVIALRRGLESSTHTIGRGWCLLTDYLDGYLRSPAFTALASTTRAIGDELDRLRFNLLIDGPKVTVAAMDAESDLGEIVAATFDRFRSAEAVDHRSTFRTPRLDHVQVWILERVAQVHPEVFARLREFAESTASFDDARLTRLGDEVRFYLAYLDYVEPMCRAGLPMCFPTASAGATDVTVRGGWDLALGRRLTGAREALVLNDFDLIRPERIAVISGPNQGGKTTMARLFGQLHYLAAIGCPVPARAAWLPLVDRVLTVFEREERLDSLEGRLAAEIQRLATVFATATPNSAIVINEAFASTSLHDARILTADVLTRITELGAVAVCVTFIDEMSRLNQATVSYVSAVDPRDPVRRTFRIERRAADGRVYAHALAAEHRLNAEQIRQSIAAQAISTMKAIR</sequence>
<comment type="caution">
    <text evidence="5">The sequence shown here is derived from an EMBL/GenBank/DDBJ whole genome shotgun (WGS) entry which is preliminary data.</text>
</comment>
<evidence type="ECO:0000259" key="4">
    <source>
        <dbReference type="SMART" id="SM00534"/>
    </source>
</evidence>
<keyword evidence="2" id="KW-0067">ATP-binding</keyword>
<name>A0A848L210_9ACTN</name>
<evidence type="ECO:0000313" key="5">
    <source>
        <dbReference type="EMBL" id="NMO04497.1"/>
    </source>
</evidence>
<dbReference type="Gene3D" id="3.40.50.300">
    <property type="entry name" value="P-loop containing nucleotide triphosphate hydrolases"/>
    <property type="match status" value="1"/>
</dbReference>
<dbReference type="SUPFAM" id="SSF52540">
    <property type="entry name" value="P-loop containing nucleoside triphosphate hydrolases"/>
    <property type="match status" value="1"/>
</dbReference>
<dbReference type="GO" id="GO:0005829">
    <property type="term" value="C:cytosol"/>
    <property type="evidence" value="ECO:0007669"/>
    <property type="project" value="TreeGrafter"/>
</dbReference>
<dbReference type="GO" id="GO:0140664">
    <property type="term" value="F:ATP-dependent DNA damage sensor activity"/>
    <property type="evidence" value="ECO:0007669"/>
    <property type="project" value="InterPro"/>
</dbReference>
<proteinExistence type="predicted"/>
<accession>A0A848L210</accession>
<keyword evidence="6" id="KW-1185">Reference proteome</keyword>
<organism evidence="5 6">
    <name type="scientific">Gordonia asplenii</name>
    <dbReference type="NCBI Taxonomy" id="2725283"/>
    <lineage>
        <taxon>Bacteria</taxon>
        <taxon>Bacillati</taxon>
        <taxon>Actinomycetota</taxon>
        <taxon>Actinomycetes</taxon>
        <taxon>Mycobacteriales</taxon>
        <taxon>Gordoniaceae</taxon>
        <taxon>Gordonia</taxon>
    </lineage>
</organism>
<dbReference type="Proteomes" id="UP000550729">
    <property type="component" value="Unassembled WGS sequence"/>
</dbReference>
<dbReference type="PANTHER" id="PTHR11361:SF34">
    <property type="entry name" value="DNA MISMATCH REPAIR PROTEIN MSH1, MITOCHONDRIAL"/>
    <property type="match status" value="1"/>
</dbReference>
<gene>
    <name evidence="5" type="ORF">HH308_25080</name>
</gene>
<dbReference type="GO" id="GO:0030983">
    <property type="term" value="F:mismatched DNA binding"/>
    <property type="evidence" value="ECO:0007669"/>
    <property type="project" value="InterPro"/>
</dbReference>
<dbReference type="InterPro" id="IPR000432">
    <property type="entry name" value="DNA_mismatch_repair_MutS_C"/>
</dbReference>
<protein>
    <submittedName>
        <fullName evidence="5">DNA mismatch repair protein MutS</fullName>
    </submittedName>
</protein>
<dbReference type="RefSeq" id="WP_170197001.1">
    <property type="nucleotide sequence ID" value="NZ_JABBNB010000036.1"/>
</dbReference>
<evidence type="ECO:0000256" key="1">
    <source>
        <dbReference type="ARBA" id="ARBA00022741"/>
    </source>
</evidence>
<evidence type="ECO:0000256" key="3">
    <source>
        <dbReference type="ARBA" id="ARBA00023125"/>
    </source>
</evidence>
<dbReference type="EMBL" id="JABBNB010000036">
    <property type="protein sequence ID" value="NMO04497.1"/>
    <property type="molecule type" value="Genomic_DNA"/>
</dbReference>